<dbReference type="PROSITE" id="PS50056">
    <property type="entry name" value="TYR_PHOSPHATASE_2"/>
    <property type="match status" value="1"/>
</dbReference>
<evidence type="ECO:0000259" key="1">
    <source>
        <dbReference type="PROSITE" id="PS50056"/>
    </source>
</evidence>
<comment type="caution">
    <text evidence="2">The sequence shown here is derived from an EMBL/GenBank/DDBJ whole genome shotgun (WGS) entry which is preliminary data.</text>
</comment>
<dbReference type="Gene3D" id="3.90.190.10">
    <property type="entry name" value="Protein tyrosine phosphatase superfamily"/>
    <property type="match status" value="1"/>
</dbReference>
<gene>
    <name evidence="2" type="ORF">PECAL_4P10450</name>
</gene>
<dbReference type="InterPro" id="IPR029021">
    <property type="entry name" value="Prot-tyrosine_phosphatase-like"/>
</dbReference>
<reference evidence="2" key="1">
    <citation type="submission" date="2021-11" db="EMBL/GenBank/DDBJ databases">
        <authorList>
            <consortium name="Genoscope - CEA"/>
            <person name="William W."/>
        </authorList>
    </citation>
    <scope>NUCLEOTIDE SEQUENCE</scope>
</reference>
<proteinExistence type="predicted"/>
<dbReference type="Proteomes" id="UP000789595">
    <property type="component" value="Unassembled WGS sequence"/>
</dbReference>
<dbReference type="InterPro" id="IPR000387">
    <property type="entry name" value="Tyr_Pase_dom"/>
</dbReference>
<dbReference type="SUPFAM" id="SSF52799">
    <property type="entry name" value="(Phosphotyrosine protein) phosphatases II"/>
    <property type="match status" value="1"/>
</dbReference>
<protein>
    <recommendedName>
        <fullName evidence="1">Tyrosine specific protein phosphatases domain-containing protein</fullName>
    </recommendedName>
</protein>
<organism evidence="2 3">
    <name type="scientific">Pelagomonas calceolata</name>
    <dbReference type="NCBI Taxonomy" id="35677"/>
    <lineage>
        <taxon>Eukaryota</taxon>
        <taxon>Sar</taxon>
        <taxon>Stramenopiles</taxon>
        <taxon>Ochrophyta</taxon>
        <taxon>Pelagophyceae</taxon>
        <taxon>Pelagomonadales</taxon>
        <taxon>Pelagomonadaceae</taxon>
        <taxon>Pelagomonas</taxon>
    </lineage>
</organism>
<keyword evidence="3" id="KW-1185">Reference proteome</keyword>
<name>A0A8J2SLA7_9STRA</name>
<dbReference type="OrthoDB" id="5632at2759"/>
<accession>A0A8J2SLA7</accession>
<evidence type="ECO:0000313" key="2">
    <source>
        <dbReference type="EMBL" id="CAH0373805.1"/>
    </source>
</evidence>
<evidence type="ECO:0000313" key="3">
    <source>
        <dbReference type="Proteomes" id="UP000789595"/>
    </source>
</evidence>
<feature type="domain" description="Tyrosine specific protein phosphatases" evidence="1">
    <location>
        <begin position="224"/>
        <end position="304"/>
    </location>
</feature>
<dbReference type="AlphaFoldDB" id="A0A8J2SLA7"/>
<sequence>MRAADAYRARRREEEDCLLVAELEHPLIAQLKLKRSARLDATTWRATEKATGGSISLAKLRESPGDDTTYISIHQQKDGRHDFVCLAHVLRGQTPLRVFDEVEVKSRGRLFYARPRKTQSLAHIDATPTTLWDYPELAPHGTWTNYSVVPWLCLGRTAAVILSDEETLCRELPDERIFEHLRLVINCHQDRPGRAYRAGAPWVSNKSPDVVAHAVHTWYSTDRERTNQKIDRINERMWATLQQGGTVAIHCLAGIHRAAMITACHFLYRHHVLGHTNIPCDEAEIYRKLISVRPHVSPAYQDILRGYKAHVLGNK</sequence>
<dbReference type="EMBL" id="CAKKNE010000004">
    <property type="protein sequence ID" value="CAH0373805.1"/>
    <property type="molecule type" value="Genomic_DNA"/>
</dbReference>